<dbReference type="SUPFAM" id="SSF53474">
    <property type="entry name" value="alpha/beta-Hydrolases"/>
    <property type="match status" value="1"/>
</dbReference>
<evidence type="ECO:0000313" key="2">
    <source>
        <dbReference type="Proteomes" id="UP000694941"/>
    </source>
</evidence>
<dbReference type="InterPro" id="IPR029058">
    <property type="entry name" value="AB_hydrolase_fold"/>
</dbReference>
<reference evidence="3" key="1">
    <citation type="submission" date="2025-08" db="UniProtKB">
        <authorList>
            <consortium name="RefSeq"/>
        </authorList>
    </citation>
    <scope>IDENTIFICATION</scope>
    <source>
        <tissue evidence="3">Muscle</tissue>
    </source>
</reference>
<protein>
    <submittedName>
        <fullName evidence="3">Group XV phospholipase A2-like</fullName>
    </submittedName>
</protein>
<dbReference type="GeneID" id="106465695"/>
<keyword evidence="2" id="KW-1185">Reference proteome</keyword>
<dbReference type="PANTHER" id="PTHR11440">
    <property type="entry name" value="LECITHIN-CHOLESTEROL ACYLTRANSFERASE-RELATED"/>
    <property type="match status" value="1"/>
</dbReference>
<accession>A0ABM1BG87</accession>
<organism evidence="2 3">
    <name type="scientific">Limulus polyphemus</name>
    <name type="common">Atlantic horseshoe crab</name>
    <dbReference type="NCBI Taxonomy" id="6850"/>
    <lineage>
        <taxon>Eukaryota</taxon>
        <taxon>Metazoa</taxon>
        <taxon>Ecdysozoa</taxon>
        <taxon>Arthropoda</taxon>
        <taxon>Chelicerata</taxon>
        <taxon>Merostomata</taxon>
        <taxon>Xiphosura</taxon>
        <taxon>Limulidae</taxon>
        <taxon>Limulus</taxon>
    </lineage>
</organism>
<evidence type="ECO:0000256" key="1">
    <source>
        <dbReference type="SAM" id="Phobius"/>
    </source>
</evidence>
<dbReference type="Proteomes" id="UP000694941">
    <property type="component" value="Unplaced"/>
</dbReference>
<dbReference type="InterPro" id="IPR003386">
    <property type="entry name" value="LACT/PDAT_acylTrfase"/>
</dbReference>
<feature type="transmembrane region" description="Helical" evidence="1">
    <location>
        <begin position="20"/>
        <end position="43"/>
    </location>
</feature>
<dbReference type="Gene3D" id="3.40.50.1820">
    <property type="entry name" value="alpha/beta hydrolase"/>
    <property type="match status" value="2"/>
</dbReference>
<gene>
    <name evidence="3" type="primary">LOC106465695</name>
</gene>
<dbReference type="RefSeq" id="XP_013781387.1">
    <property type="nucleotide sequence ID" value="XM_013925933.2"/>
</dbReference>
<dbReference type="Pfam" id="PF02450">
    <property type="entry name" value="LCAT"/>
    <property type="match status" value="1"/>
</dbReference>
<keyword evidence="1" id="KW-0472">Membrane</keyword>
<proteinExistence type="predicted"/>
<keyword evidence="1" id="KW-1133">Transmembrane helix</keyword>
<evidence type="ECO:0000313" key="3">
    <source>
        <dbReference type="RefSeq" id="XP_013781387.1"/>
    </source>
</evidence>
<name>A0ABM1BG87_LIMPO</name>
<sequence length="442" mass="50644">MFRIRKQFPCFISSDTARIVPLRLSLSPVIFTLILMLTLISVYENLRCEGKSLDSTYKKYERSKVTPIVLVPGDGGSQLEAKLKKPEVVHYFCDRETSEYFDLWLNLELLVPYVLDCWVDNIRLVYDNHTRTTTNSPGVDINVPGFGNTTSVEWLDPSHVSPSSYFTNIVEHLLPWGFSRGVNIRGAPYDFRKAPNELQYYLKNVVKMVEETYYKSENKVLLICHSLGCPVMLYMLNKQSQTWKDKYIQGLVSLGAPWGGAVKALKAFASGENLGVSVINPITVRREQRTSPSLAYLTPSDRFWSNDEVLVMTAEKNYTVRNYYEFFQDINFKDGWEMWKDTHNLTYDLEPPGVEVHCLHGVNVSTIERLNYAKNTFPDSQPTIIYGNGDGTVNHRSLLGCLRWIGNQSQKVYHKAFENVDHMGILRHSAVLEYIKYLVVGV</sequence>
<keyword evidence="1" id="KW-0812">Transmembrane</keyword>